<gene>
    <name evidence="8" type="ORF">BDV98DRAFT_527953</name>
</gene>
<dbReference type="Proteomes" id="UP000305067">
    <property type="component" value="Unassembled WGS sequence"/>
</dbReference>
<dbReference type="EMBL" id="ML178822">
    <property type="protein sequence ID" value="TFL02364.1"/>
    <property type="molecule type" value="Genomic_DNA"/>
</dbReference>
<feature type="domain" description="Adaptive response protein AidB N-terminal" evidence="7">
    <location>
        <begin position="8"/>
        <end position="162"/>
    </location>
</feature>
<dbReference type="InterPro" id="IPR006091">
    <property type="entry name" value="Acyl-CoA_Oxase/DH_mid-dom"/>
</dbReference>
<evidence type="ECO:0000256" key="3">
    <source>
        <dbReference type="ARBA" id="ARBA00022827"/>
    </source>
</evidence>
<dbReference type="PANTHER" id="PTHR42707:SF2">
    <property type="entry name" value="ACD11 DEHYDROGENASE"/>
    <property type="match status" value="1"/>
</dbReference>
<dbReference type="Pfam" id="PF18158">
    <property type="entry name" value="AidB_N"/>
    <property type="match status" value="1"/>
</dbReference>
<accession>A0A5C3QVK1</accession>
<dbReference type="Pfam" id="PF02770">
    <property type="entry name" value="Acyl-CoA_dh_M"/>
    <property type="match status" value="1"/>
</dbReference>
<dbReference type="STRING" id="1884261.A0A5C3QVK1"/>
<feature type="domain" description="Acyl-CoA dehydrogenase/oxidase C-terminal" evidence="5">
    <location>
        <begin position="296"/>
        <end position="457"/>
    </location>
</feature>
<dbReference type="Gene3D" id="6.10.250.600">
    <property type="match status" value="1"/>
</dbReference>
<dbReference type="GO" id="GO:0003995">
    <property type="term" value="F:acyl-CoA dehydrogenase activity"/>
    <property type="evidence" value="ECO:0007669"/>
    <property type="project" value="TreeGrafter"/>
</dbReference>
<evidence type="ECO:0000256" key="2">
    <source>
        <dbReference type="ARBA" id="ARBA00022630"/>
    </source>
</evidence>
<dbReference type="InterPro" id="IPR041504">
    <property type="entry name" value="AidB_N"/>
</dbReference>
<keyword evidence="3 4" id="KW-0274">FAD</keyword>
<dbReference type="PANTHER" id="PTHR42707">
    <property type="entry name" value="ACYL-COA DEHYDROGENASE"/>
    <property type="match status" value="1"/>
</dbReference>
<comment type="similarity">
    <text evidence="1 4">Belongs to the acyl-CoA dehydrogenase family.</text>
</comment>
<dbReference type="InterPro" id="IPR052904">
    <property type="entry name" value="Acyl-CoA_dehydrogenase-like"/>
</dbReference>
<evidence type="ECO:0000313" key="9">
    <source>
        <dbReference type="Proteomes" id="UP000305067"/>
    </source>
</evidence>
<dbReference type="InterPro" id="IPR009075">
    <property type="entry name" value="AcylCo_DH/oxidase_C"/>
</dbReference>
<keyword evidence="2 4" id="KW-0285">Flavoprotein</keyword>
<dbReference type="Gene3D" id="1.20.140.10">
    <property type="entry name" value="Butyryl-CoA Dehydrogenase, subunit A, domain 3"/>
    <property type="match status" value="1"/>
</dbReference>
<evidence type="ECO:0000259" key="5">
    <source>
        <dbReference type="Pfam" id="PF00441"/>
    </source>
</evidence>
<keyword evidence="9" id="KW-1185">Reference proteome</keyword>
<organism evidence="8 9">
    <name type="scientific">Pterulicium gracile</name>
    <dbReference type="NCBI Taxonomy" id="1884261"/>
    <lineage>
        <taxon>Eukaryota</taxon>
        <taxon>Fungi</taxon>
        <taxon>Dikarya</taxon>
        <taxon>Basidiomycota</taxon>
        <taxon>Agaricomycotina</taxon>
        <taxon>Agaricomycetes</taxon>
        <taxon>Agaricomycetidae</taxon>
        <taxon>Agaricales</taxon>
        <taxon>Pleurotineae</taxon>
        <taxon>Pterulaceae</taxon>
        <taxon>Pterulicium</taxon>
    </lineage>
</organism>
<dbReference type="InterPro" id="IPR009100">
    <property type="entry name" value="AcylCoA_DH/oxidase_NM_dom_sf"/>
</dbReference>
<feature type="domain" description="Acyl-CoA oxidase/dehydrogenase middle" evidence="6">
    <location>
        <begin position="172"/>
        <end position="286"/>
    </location>
</feature>
<evidence type="ECO:0000256" key="4">
    <source>
        <dbReference type="RuleBase" id="RU362125"/>
    </source>
</evidence>
<evidence type="ECO:0000256" key="1">
    <source>
        <dbReference type="ARBA" id="ARBA00009347"/>
    </source>
</evidence>
<dbReference type="OrthoDB" id="10251155at2759"/>
<keyword evidence="4" id="KW-0560">Oxidoreductase</keyword>
<dbReference type="Pfam" id="PF00441">
    <property type="entry name" value="Acyl-CoA_dh_1"/>
    <property type="match status" value="1"/>
</dbReference>
<protein>
    <submittedName>
        <fullName evidence="8">Acyl-CoA dehydrogenase/oxidase</fullName>
    </submittedName>
</protein>
<dbReference type="InterPro" id="IPR036250">
    <property type="entry name" value="AcylCo_DH-like_C"/>
</dbReference>
<reference evidence="8 9" key="1">
    <citation type="journal article" date="2019" name="Nat. Ecol. Evol.">
        <title>Megaphylogeny resolves global patterns of mushroom evolution.</title>
        <authorList>
            <person name="Varga T."/>
            <person name="Krizsan K."/>
            <person name="Foldi C."/>
            <person name="Dima B."/>
            <person name="Sanchez-Garcia M."/>
            <person name="Sanchez-Ramirez S."/>
            <person name="Szollosi G.J."/>
            <person name="Szarkandi J.G."/>
            <person name="Papp V."/>
            <person name="Albert L."/>
            <person name="Andreopoulos W."/>
            <person name="Angelini C."/>
            <person name="Antonin V."/>
            <person name="Barry K.W."/>
            <person name="Bougher N.L."/>
            <person name="Buchanan P."/>
            <person name="Buyck B."/>
            <person name="Bense V."/>
            <person name="Catcheside P."/>
            <person name="Chovatia M."/>
            <person name="Cooper J."/>
            <person name="Damon W."/>
            <person name="Desjardin D."/>
            <person name="Finy P."/>
            <person name="Geml J."/>
            <person name="Haridas S."/>
            <person name="Hughes K."/>
            <person name="Justo A."/>
            <person name="Karasinski D."/>
            <person name="Kautmanova I."/>
            <person name="Kiss B."/>
            <person name="Kocsube S."/>
            <person name="Kotiranta H."/>
            <person name="LaButti K.M."/>
            <person name="Lechner B.E."/>
            <person name="Liimatainen K."/>
            <person name="Lipzen A."/>
            <person name="Lukacs Z."/>
            <person name="Mihaltcheva S."/>
            <person name="Morgado L.N."/>
            <person name="Niskanen T."/>
            <person name="Noordeloos M.E."/>
            <person name="Ohm R.A."/>
            <person name="Ortiz-Santana B."/>
            <person name="Ovrebo C."/>
            <person name="Racz N."/>
            <person name="Riley R."/>
            <person name="Savchenko A."/>
            <person name="Shiryaev A."/>
            <person name="Soop K."/>
            <person name="Spirin V."/>
            <person name="Szebenyi C."/>
            <person name="Tomsovsky M."/>
            <person name="Tulloss R.E."/>
            <person name="Uehling J."/>
            <person name="Grigoriev I.V."/>
            <person name="Vagvolgyi C."/>
            <person name="Papp T."/>
            <person name="Martin F.M."/>
            <person name="Miettinen O."/>
            <person name="Hibbett D.S."/>
            <person name="Nagy L.G."/>
        </authorList>
    </citation>
    <scope>NUCLEOTIDE SEQUENCE [LARGE SCALE GENOMIC DNA]</scope>
    <source>
        <strain evidence="8 9">CBS 309.79</strain>
    </source>
</reference>
<name>A0A5C3QVK1_9AGAR</name>
<comment type="cofactor">
    <cofactor evidence="4">
        <name>FAD</name>
        <dbReference type="ChEBI" id="CHEBI:57692"/>
    </cofactor>
</comment>
<dbReference type="Gene3D" id="2.40.110.20">
    <property type="match status" value="1"/>
</dbReference>
<proteinExistence type="inferred from homology"/>
<dbReference type="AlphaFoldDB" id="A0A5C3QVK1"/>
<dbReference type="SUPFAM" id="SSF56645">
    <property type="entry name" value="Acyl-CoA dehydrogenase NM domain-like"/>
    <property type="match status" value="1"/>
</dbReference>
<evidence type="ECO:0000259" key="6">
    <source>
        <dbReference type="Pfam" id="PF02770"/>
    </source>
</evidence>
<sequence>MRAEEGFQINAFEEGNPFLSDPVLPGLLKRLLPAQIHGDISKDCERLGELIQHKLGTLGLVADSPVLTQYDQWGKRIDRLQTSEGWRELKAVCQKEGVPAIFYEHQYGQHTRTYGFVKAFLLMGHTYTAFCPLSMTDGCAQTLERLGTDEMKKHILPRLVSRDPTNAFTAGQWMTERPGGSDVSRTETYATITDRSDKYGQIYQLNGFKWFSSATDSEVAVALAGTGDANNGSRTLSLFLVPLRKPLFPQTGDAAPSSTSNGIKVHRLKGKIGTHTLPTAELSIENAESYLLGTLNEGVKNILPVLNITRVYSAISSVGHLRRCIAISTAYSRVRAVEGGRTLLMDSALHVEELSKMHITYRALVHFVFGVAHLMGKVYERGGQGSGEDARRLRMMTAIVKAFCAELTAPAIEQAMCAMGGAGYMEENHIGRLLRDALVERIWEGTTSVLGLELARAAQDGPTLASLVSWAKFSLQATPSSLATSLREPLAHLERAISLHNLFASQPSPFLLRPLLMLTGYMSSAFYLLEHAIWSEDATDIAVFQRWVTEGGLVGAIADVEAAAKRAPERGDENAGIVYGPRLAISKL</sequence>
<evidence type="ECO:0000259" key="7">
    <source>
        <dbReference type="Pfam" id="PF18158"/>
    </source>
</evidence>
<dbReference type="SUPFAM" id="SSF47203">
    <property type="entry name" value="Acyl-CoA dehydrogenase C-terminal domain-like"/>
    <property type="match status" value="1"/>
</dbReference>
<evidence type="ECO:0000313" key="8">
    <source>
        <dbReference type="EMBL" id="TFL02364.1"/>
    </source>
</evidence>